<dbReference type="RefSeq" id="WP_256944493.1">
    <property type="nucleotide sequence ID" value="NZ_JANHNZ010000002.1"/>
</dbReference>
<keyword evidence="4 5" id="KW-0472">Membrane</keyword>
<dbReference type="PIRSF" id="PIRSF006060">
    <property type="entry name" value="AA_transporter"/>
    <property type="match status" value="1"/>
</dbReference>
<feature type="transmembrane region" description="Helical" evidence="5">
    <location>
        <begin position="127"/>
        <end position="146"/>
    </location>
</feature>
<name>A0ABT1WMQ5_9LACT</name>
<comment type="subcellular location">
    <subcellularLocation>
        <location evidence="1">Membrane</location>
        <topology evidence="1">Multi-pass membrane protein</topology>
    </subcellularLocation>
</comment>
<feature type="transmembrane region" description="Helical" evidence="5">
    <location>
        <begin position="396"/>
        <end position="414"/>
    </location>
</feature>
<organism evidence="6 7">
    <name type="scientific">Granulicatella seriolae</name>
    <dbReference type="NCBI Taxonomy" id="2967226"/>
    <lineage>
        <taxon>Bacteria</taxon>
        <taxon>Bacillati</taxon>
        <taxon>Bacillota</taxon>
        <taxon>Bacilli</taxon>
        <taxon>Lactobacillales</taxon>
        <taxon>Carnobacteriaceae</taxon>
        <taxon>Granulicatella</taxon>
    </lineage>
</organism>
<feature type="transmembrane region" description="Helical" evidence="5">
    <location>
        <begin position="96"/>
        <end position="121"/>
    </location>
</feature>
<feature type="transmembrane region" description="Helical" evidence="5">
    <location>
        <begin position="6"/>
        <end position="28"/>
    </location>
</feature>
<reference evidence="6" key="3">
    <citation type="journal article" date="2023" name="Microbiol. Resour. Announc.">
        <title>Draft Genome Sequence of Granulicatella sp. Strain S8, Isolated from a Marine Fish, Seriola quinqueradiata.</title>
        <authorList>
            <person name="Lee M."/>
            <person name="Farooq A."/>
            <person name="Jeong J.B."/>
            <person name="Jung M.Y."/>
        </authorList>
    </citation>
    <scope>NUCLEOTIDE SEQUENCE</scope>
    <source>
        <strain evidence="6">S8</strain>
    </source>
</reference>
<evidence type="ECO:0000256" key="4">
    <source>
        <dbReference type="ARBA" id="ARBA00023136"/>
    </source>
</evidence>
<feature type="transmembrane region" description="Helical" evidence="5">
    <location>
        <begin position="40"/>
        <end position="60"/>
    </location>
</feature>
<feature type="transmembrane region" description="Helical" evidence="5">
    <location>
        <begin position="359"/>
        <end position="376"/>
    </location>
</feature>
<dbReference type="EMBL" id="JANHNZ010000002">
    <property type="protein sequence ID" value="MCQ9209375.1"/>
    <property type="molecule type" value="Genomic_DNA"/>
</dbReference>
<keyword evidence="7" id="KW-1185">Reference proteome</keyword>
<dbReference type="Proteomes" id="UP001059480">
    <property type="component" value="Unassembled WGS sequence"/>
</dbReference>
<evidence type="ECO:0000256" key="1">
    <source>
        <dbReference type="ARBA" id="ARBA00004141"/>
    </source>
</evidence>
<keyword evidence="3 5" id="KW-1133">Transmembrane helix</keyword>
<dbReference type="Pfam" id="PF13520">
    <property type="entry name" value="AA_permease_2"/>
    <property type="match status" value="1"/>
</dbReference>
<dbReference type="PANTHER" id="PTHR11785">
    <property type="entry name" value="AMINO ACID TRANSPORTER"/>
    <property type="match status" value="1"/>
</dbReference>
<feature type="transmembrane region" description="Helical" evidence="5">
    <location>
        <begin position="272"/>
        <end position="293"/>
    </location>
</feature>
<evidence type="ECO:0000256" key="3">
    <source>
        <dbReference type="ARBA" id="ARBA00022989"/>
    </source>
</evidence>
<feature type="transmembrane region" description="Helical" evidence="5">
    <location>
        <begin position="420"/>
        <end position="437"/>
    </location>
</feature>
<accession>A0ABT1WMQ5</accession>
<comment type="caution">
    <text evidence="6">The sequence shown here is derived from an EMBL/GenBank/DDBJ whole genome shotgun (WGS) entry which is preliminary data.</text>
</comment>
<evidence type="ECO:0000256" key="5">
    <source>
        <dbReference type="SAM" id="Phobius"/>
    </source>
</evidence>
<reference evidence="6" key="1">
    <citation type="submission" date="2022-07" db="EMBL/GenBank/DDBJ databases">
        <authorList>
            <person name="Jung M.-Y."/>
            <person name="Lee M."/>
        </authorList>
    </citation>
    <scope>NUCLEOTIDE SEQUENCE</scope>
    <source>
        <strain evidence="6">S8</strain>
    </source>
</reference>
<evidence type="ECO:0000313" key="7">
    <source>
        <dbReference type="Proteomes" id="UP001059480"/>
    </source>
</evidence>
<proteinExistence type="predicted"/>
<evidence type="ECO:0000256" key="2">
    <source>
        <dbReference type="ARBA" id="ARBA00022692"/>
    </source>
</evidence>
<evidence type="ECO:0000313" key="6">
    <source>
        <dbReference type="EMBL" id="MCQ9209375.1"/>
    </source>
</evidence>
<dbReference type="InterPro" id="IPR050598">
    <property type="entry name" value="AminoAcid_Transporter"/>
</dbReference>
<keyword evidence="2 5" id="KW-0812">Transmembrane</keyword>
<feature type="transmembrane region" description="Helical" evidence="5">
    <location>
        <begin position="66"/>
        <end position="84"/>
    </location>
</feature>
<dbReference type="PANTHER" id="PTHR11785:SF512">
    <property type="entry name" value="SOBREMESA, ISOFORM B"/>
    <property type="match status" value="1"/>
</dbReference>
<sequence>MSKKNEQYSLFTAISMIVGICIGSGIFFKADDVLRATGGNVTLGVIIFVMGALGITFGSISLSELAGISSASGGVVGFFQEFISPKASSAFAWFQTFLYLPTINVVVSWVGGIYTLQILGIDFSLEVATLIGTAYLLFFYGVNYLSMRFGAAFQSGSTFIKLIPLILIAVLGVLNGQGVSDSSPDTVQMGSSFAWLAALAPMAFSYDGWTVVLNISPQIKNGKRNVPLALFIGPLVVLVAYLAYFIGLVTLLGSEQVLSLGDNAIYTVGKDIFGQYGGIFITLFILISILGVSNGMTMGSIRMPEVLANKQMLPQAFISNDLTLRPAKNSMLLSLVIALVWMAIHYVTQRYDILKGGDVSELAITFSYLCYLILYVKILNLRKTGVLKKSFKNSLAPLLGILSSLMIFLGSFIAHPVTTVIFIGFCSFVCVLGYLFYQRTASTD</sequence>
<feature type="transmembrane region" description="Helical" evidence="5">
    <location>
        <begin position="158"/>
        <end position="174"/>
    </location>
</feature>
<gene>
    <name evidence="6" type="ORF">NPA36_02315</name>
</gene>
<dbReference type="InterPro" id="IPR002293">
    <property type="entry name" value="AA/rel_permease1"/>
</dbReference>
<protein>
    <submittedName>
        <fullName evidence="6">APC family permease</fullName>
    </submittedName>
</protein>
<reference evidence="6" key="2">
    <citation type="journal article" date="2023" name="Curr. Microbiol.">
        <title>Granulicatella seriolae sp. nov., a Novel Facultative Anaerobe Isolated from Yellowtail Marine Fish.</title>
        <authorList>
            <person name="Lee M."/>
            <person name="Choi Y.J."/>
            <person name="Farooq A."/>
            <person name="Jeong J.B."/>
            <person name="Jung M.Y."/>
        </authorList>
    </citation>
    <scope>NUCLEOTIDE SEQUENCE</scope>
    <source>
        <strain evidence="6">S8</strain>
    </source>
</reference>
<feature type="transmembrane region" description="Helical" evidence="5">
    <location>
        <begin position="228"/>
        <end position="252"/>
    </location>
</feature>
<feature type="transmembrane region" description="Helical" evidence="5">
    <location>
        <begin position="330"/>
        <end position="347"/>
    </location>
</feature>
<dbReference type="Gene3D" id="1.20.1740.10">
    <property type="entry name" value="Amino acid/polyamine transporter I"/>
    <property type="match status" value="1"/>
</dbReference>
<feature type="transmembrane region" description="Helical" evidence="5">
    <location>
        <begin position="194"/>
        <end position="216"/>
    </location>
</feature>